<sequence length="62" mass="7373">MKYGTKKSKKIWQIEITRYVMSNYGSISNLVKSQSFKSNDEKSKIEFKDLVLLNKSRLDYDF</sequence>
<comment type="caution">
    <text evidence="1">The sequence shown here is derived from an EMBL/GenBank/DDBJ whole genome shotgun (WGS) entry which is preliminary data.</text>
</comment>
<evidence type="ECO:0000313" key="2">
    <source>
        <dbReference type="Proteomes" id="UP000276133"/>
    </source>
</evidence>
<accession>A0A3M7PB82</accession>
<keyword evidence="2" id="KW-1185">Reference proteome</keyword>
<dbReference type="AlphaFoldDB" id="A0A3M7PB82"/>
<dbReference type="Proteomes" id="UP000276133">
    <property type="component" value="Unassembled WGS sequence"/>
</dbReference>
<protein>
    <submittedName>
        <fullName evidence="1">Uncharacterized protein</fullName>
    </submittedName>
</protein>
<organism evidence="1 2">
    <name type="scientific">Brachionus plicatilis</name>
    <name type="common">Marine rotifer</name>
    <name type="synonym">Brachionus muelleri</name>
    <dbReference type="NCBI Taxonomy" id="10195"/>
    <lineage>
        <taxon>Eukaryota</taxon>
        <taxon>Metazoa</taxon>
        <taxon>Spiralia</taxon>
        <taxon>Gnathifera</taxon>
        <taxon>Rotifera</taxon>
        <taxon>Eurotatoria</taxon>
        <taxon>Monogononta</taxon>
        <taxon>Pseudotrocha</taxon>
        <taxon>Ploima</taxon>
        <taxon>Brachionidae</taxon>
        <taxon>Brachionus</taxon>
    </lineage>
</organism>
<dbReference type="EMBL" id="REGN01012291">
    <property type="protein sequence ID" value="RMZ96283.1"/>
    <property type="molecule type" value="Genomic_DNA"/>
</dbReference>
<name>A0A3M7PB82_BRAPC</name>
<gene>
    <name evidence="1" type="ORF">BpHYR1_004609</name>
</gene>
<evidence type="ECO:0000313" key="1">
    <source>
        <dbReference type="EMBL" id="RMZ96283.1"/>
    </source>
</evidence>
<proteinExistence type="predicted"/>
<reference evidence="1 2" key="1">
    <citation type="journal article" date="2018" name="Sci. Rep.">
        <title>Genomic signatures of local adaptation to the degree of environmental predictability in rotifers.</title>
        <authorList>
            <person name="Franch-Gras L."/>
            <person name="Hahn C."/>
            <person name="Garcia-Roger E.M."/>
            <person name="Carmona M.J."/>
            <person name="Serra M."/>
            <person name="Gomez A."/>
        </authorList>
    </citation>
    <scope>NUCLEOTIDE SEQUENCE [LARGE SCALE GENOMIC DNA]</scope>
    <source>
        <strain evidence="1">HYR1</strain>
    </source>
</reference>